<evidence type="ECO:0000256" key="2">
    <source>
        <dbReference type="ARBA" id="ARBA00006311"/>
    </source>
</evidence>
<dbReference type="SUPFAM" id="SSF109775">
    <property type="entry name" value="Mannose-6-phosphate receptor binding protein 1 (Tip47), C-terminal domain"/>
    <property type="match status" value="2"/>
</dbReference>
<comment type="similarity">
    <text evidence="2">Belongs to the perilipin family.</text>
</comment>
<evidence type="ECO:0000313" key="4">
    <source>
        <dbReference type="EMBL" id="PIO26489.1"/>
    </source>
</evidence>
<dbReference type="Pfam" id="PF03036">
    <property type="entry name" value="Perilipin"/>
    <property type="match status" value="2"/>
</dbReference>
<keyword evidence="3" id="KW-0551">Lipid droplet</keyword>
<dbReference type="EMBL" id="KV945042">
    <property type="protein sequence ID" value="PIO26489.1"/>
    <property type="molecule type" value="Genomic_DNA"/>
</dbReference>
<feature type="non-terminal residue" evidence="4">
    <location>
        <position position="1"/>
    </location>
</feature>
<gene>
    <name evidence="4" type="ORF">AB205_0191550</name>
</gene>
<evidence type="ECO:0000256" key="1">
    <source>
        <dbReference type="ARBA" id="ARBA00004502"/>
    </source>
</evidence>
<dbReference type="GO" id="GO:0005829">
    <property type="term" value="C:cytosol"/>
    <property type="evidence" value="ECO:0007669"/>
    <property type="project" value="TreeGrafter"/>
</dbReference>
<dbReference type="OrthoDB" id="376826at2759"/>
<dbReference type="Proteomes" id="UP000228934">
    <property type="component" value="Unassembled WGS sequence"/>
</dbReference>
<accession>A0A2G9RF39</accession>
<organism evidence="4 5">
    <name type="scientific">Aquarana catesbeiana</name>
    <name type="common">American bullfrog</name>
    <name type="synonym">Rana catesbeiana</name>
    <dbReference type="NCBI Taxonomy" id="8400"/>
    <lineage>
        <taxon>Eukaryota</taxon>
        <taxon>Metazoa</taxon>
        <taxon>Chordata</taxon>
        <taxon>Craniata</taxon>
        <taxon>Vertebrata</taxon>
        <taxon>Euteleostomi</taxon>
        <taxon>Amphibia</taxon>
        <taxon>Batrachia</taxon>
        <taxon>Anura</taxon>
        <taxon>Neobatrachia</taxon>
        <taxon>Ranoidea</taxon>
        <taxon>Ranidae</taxon>
        <taxon>Aquarana</taxon>
    </lineage>
</organism>
<dbReference type="InterPro" id="IPR004279">
    <property type="entry name" value="Perilipin"/>
</dbReference>
<comment type="subcellular location">
    <subcellularLocation>
        <location evidence="1">Lipid droplet</location>
    </subcellularLocation>
</comment>
<reference evidence="5" key="1">
    <citation type="journal article" date="2017" name="Nat. Commun.">
        <title>The North American bullfrog draft genome provides insight into hormonal regulation of long noncoding RNA.</title>
        <authorList>
            <person name="Hammond S.A."/>
            <person name="Warren R.L."/>
            <person name="Vandervalk B.P."/>
            <person name="Kucuk E."/>
            <person name="Khan H."/>
            <person name="Gibb E.A."/>
            <person name="Pandoh P."/>
            <person name="Kirk H."/>
            <person name="Zhao Y."/>
            <person name="Jones M."/>
            <person name="Mungall A.J."/>
            <person name="Coope R."/>
            <person name="Pleasance S."/>
            <person name="Moore R.A."/>
            <person name="Holt R.A."/>
            <person name="Round J.M."/>
            <person name="Ohora S."/>
            <person name="Walle B.V."/>
            <person name="Veldhoen N."/>
            <person name="Helbing C.C."/>
            <person name="Birol I."/>
        </authorList>
    </citation>
    <scope>NUCLEOTIDE SEQUENCE [LARGE SCALE GENOMIC DNA]</scope>
</reference>
<evidence type="ECO:0000313" key="5">
    <source>
        <dbReference type="Proteomes" id="UP000228934"/>
    </source>
</evidence>
<dbReference type="PANTHER" id="PTHR14024:SF25">
    <property type="entry name" value="PERILIPIN-2"/>
    <property type="match status" value="1"/>
</dbReference>
<sequence>NVVVRFINLPLVSSTYDIVSSVYVNTKDAHPYLKSVCGVAEKSAKTITTVAVNGAMPIIHKLEPQIAMANSLACFGLDKIEERLPILYQPSDKIIANASEAVVGAKDAVINGITGVVDKTRGAVFGSVEMTKAVVNGSINTVLGSNAVRKMSSGVDNALTKSETLLEQYLPPTDEELAKEAAKTEGFEVSTLNASYYVRLGSLSTKARKRAYQQALTKFRDVKCRSQEAISQLNTTVDLIEFARKNMNDANQKVHDAQGKLYNKWVAWTKSTEQNPCGDTESTEQIESRTLTIARNLTHQLQTTCLSLVSSVKGLPLNIQNKAQNVSAMAAEVYQSFLSASSFKDLSDSLINTSREKFTNMKDSMDDGFEVSTLNASYYVRLGSLSTKARKRAYQQALTKFRDVKCRSQEAISQLNTTVDLIEFARKNMNDANQKVHDAQGKLYNKWVAWTKSTEQNPCGDSESTEQIESRTLTIARNLTYQLQTTCLSLVSSVKGLPLNIQNKAQNVSAMAAEVYQSFLSASSFKDLSDSLINTSREKFTNMKDSMDDVMDFLVNNTPLNWLVGPFYSLAGPHGEQEADGADTTSKAE</sequence>
<dbReference type="GO" id="GO:0005811">
    <property type="term" value="C:lipid droplet"/>
    <property type="evidence" value="ECO:0007669"/>
    <property type="project" value="UniProtKB-SubCell"/>
</dbReference>
<protein>
    <recommendedName>
        <fullName evidence="6">Perilipin</fullName>
    </recommendedName>
</protein>
<name>A0A2G9RF39_AQUCT</name>
<keyword evidence="5" id="KW-1185">Reference proteome</keyword>
<proteinExistence type="inferred from homology"/>
<dbReference type="PIRSF" id="PIRSF036881">
    <property type="entry name" value="PAT"/>
    <property type="match status" value="1"/>
</dbReference>
<dbReference type="AlphaFoldDB" id="A0A2G9RF39"/>
<dbReference type="PANTHER" id="PTHR14024">
    <property type="entry name" value="PERILIPIN"/>
    <property type="match status" value="1"/>
</dbReference>
<dbReference type="GO" id="GO:0019915">
    <property type="term" value="P:lipid storage"/>
    <property type="evidence" value="ECO:0007669"/>
    <property type="project" value="TreeGrafter"/>
</dbReference>
<dbReference type="Gene3D" id="1.20.120.340">
    <property type="entry name" value="Flagellar protein FliS"/>
    <property type="match status" value="2"/>
</dbReference>
<evidence type="ECO:0000256" key="3">
    <source>
        <dbReference type="ARBA" id="ARBA00022677"/>
    </source>
</evidence>
<dbReference type="Gene3D" id="3.30.720.170">
    <property type="entry name" value="Perilipin, alpha-beta domain"/>
    <property type="match status" value="2"/>
</dbReference>
<evidence type="ECO:0008006" key="6">
    <source>
        <dbReference type="Google" id="ProtNLM"/>
    </source>
</evidence>
<dbReference type="GO" id="GO:0010890">
    <property type="term" value="P:positive regulation of triglyceride storage"/>
    <property type="evidence" value="ECO:0007669"/>
    <property type="project" value="TreeGrafter"/>
</dbReference>